<name>A0A077ZQM5_STYLE</name>
<dbReference type="InterPro" id="IPR038765">
    <property type="entry name" value="Papain-like_cys_pep_sf"/>
</dbReference>
<dbReference type="Gene3D" id="3.40.395.10">
    <property type="entry name" value="Adenoviral Proteinase, Chain A"/>
    <property type="match status" value="1"/>
</dbReference>
<dbReference type="SUPFAM" id="SSF54001">
    <property type="entry name" value="Cysteine proteinases"/>
    <property type="match status" value="1"/>
</dbReference>
<keyword evidence="2" id="KW-0812">Transmembrane</keyword>
<dbReference type="Proteomes" id="UP000039865">
    <property type="component" value="Unassembled WGS sequence"/>
</dbReference>
<dbReference type="EMBL" id="CCKQ01001112">
    <property type="protein sequence ID" value="CDW72212.1"/>
    <property type="molecule type" value="Genomic_DNA"/>
</dbReference>
<dbReference type="InParanoid" id="A0A077ZQM5"/>
<keyword evidence="4" id="KW-1185">Reference proteome</keyword>
<evidence type="ECO:0000256" key="1">
    <source>
        <dbReference type="SAM" id="MobiDB-lite"/>
    </source>
</evidence>
<accession>A0A077ZQM5</accession>
<evidence type="ECO:0000313" key="3">
    <source>
        <dbReference type="EMBL" id="CDW72212.1"/>
    </source>
</evidence>
<gene>
    <name evidence="3" type="primary">Contig16086.g17155</name>
    <name evidence="3" type="ORF">STYLEM_1169</name>
</gene>
<keyword evidence="2" id="KW-1133">Transmembrane helix</keyword>
<feature type="region of interest" description="Disordered" evidence="1">
    <location>
        <begin position="544"/>
        <end position="563"/>
    </location>
</feature>
<dbReference type="AlphaFoldDB" id="A0A077ZQM5"/>
<keyword evidence="2" id="KW-0472">Membrane</keyword>
<evidence type="ECO:0000256" key="2">
    <source>
        <dbReference type="SAM" id="Phobius"/>
    </source>
</evidence>
<feature type="transmembrane region" description="Helical" evidence="2">
    <location>
        <begin position="254"/>
        <end position="272"/>
    </location>
</feature>
<reference evidence="3 4" key="1">
    <citation type="submission" date="2014-06" db="EMBL/GenBank/DDBJ databases">
        <authorList>
            <person name="Swart Estienne"/>
        </authorList>
    </citation>
    <scope>NUCLEOTIDE SEQUENCE [LARGE SCALE GENOMIC DNA]</scope>
    <source>
        <strain evidence="3 4">130c</strain>
    </source>
</reference>
<feature type="compositionally biased region" description="Polar residues" evidence="1">
    <location>
        <begin position="544"/>
        <end position="554"/>
    </location>
</feature>
<evidence type="ECO:0000313" key="4">
    <source>
        <dbReference type="Proteomes" id="UP000039865"/>
    </source>
</evidence>
<feature type="transmembrane region" description="Helical" evidence="2">
    <location>
        <begin position="309"/>
        <end position="331"/>
    </location>
</feature>
<evidence type="ECO:0008006" key="5">
    <source>
        <dbReference type="Google" id="ProtNLM"/>
    </source>
</evidence>
<organism evidence="3 4">
    <name type="scientific">Stylonychia lemnae</name>
    <name type="common">Ciliate</name>
    <dbReference type="NCBI Taxonomy" id="5949"/>
    <lineage>
        <taxon>Eukaryota</taxon>
        <taxon>Sar</taxon>
        <taxon>Alveolata</taxon>
        <taxon>Ciliophora</taxon>
        <taxon>Intramacronucleata</taxon>
        <taxon>Spirotrichea</taxon>
        <taxon>Stichotrichia</taxon>
        <taxon>Sporadotrichida</taxon>
        <taxon>Oxytrichidae</taxon>
        <taxon>Stylonychinae</taxon>
        <taxon>Stylonychia</taxon>
    </lineage>
</organism>
<proteinExistence type="predicted"/>
<sequence length="1133" mass="132939">MDQTKEEMQDSQQSKNERISRIIRRTNIPFMISQNSFNQYSQIQVSKVFGDLQQHDSQRVPLLKQNCLLEFIKNLYPNNLGNQNKFKNFQYFCQCTNNAQSYSLVIYGIDTPISICCKQLICFQFCMGESALKILCLDPICQFNPLEQKQINSQFLDTIFSTPNEIVHDVRDKSNQQSQLYDSSYYEQSNNEIIGKRRKSVFENFSKNHNNTLDSTIQHFNNESAININNISQDSFRDAQQIELTQQDNFSFCWAAGCINMSLSLVFQAVAHHSKKLDAVGKDSMLRAVSVHQISSLGFILLSMKGAPLQLTCLLSAATFLFPYVIYYQAILNNGQRVMLTSMVPKGGVMHMMFWISMGLFYFNNPKQNFRFGNNFYAPSMTDSSNFSDSNIDQSNESEKYIDCKSDCSHCNKEEIKQNSDLLALQTELQAMKNQHWQPNLNVFERSQYEINQNDSQFDLLKDKIRIINERSLDLDDIDIDQLSSSRKRRKPNEDSEFRLVDNKAIIDMGRVLASVDKQLQREKEESKRQSYTTSPVDQLQNLSFGKDQQQNNISKDKNNPLEFSSKSRQTVLNFSKDKNYLQRLAESSSKYKQSKQHSQQFKQNQNCEVHGVLLGSGCKYCNEEKLMNQKQEYQNQEEDMDKITQSLKRVTIYDLSPKTNQGNDCSKVYHSNQEFELNIKNQNDNHLNFDSFDLKQQESKKRKYEEITNSNQNNFNNEQEQQNISNFLNSNKKNSIQDFNNVFLDNLNAQKQFQPYKADVNMNHGNNNSSTNNNYLDSQRQRFMDTQSTPSMSITHDYLDRQQNQLTIKLDDIKNTVSEAKLVSIISQLYDEIQPDQLSKMENIVVQQKQEDQDQINKVYLNFILKQLLKDYKNEDQDSDLVILSRNHRYWLSKKSLHYLYHCQRLNDEQKLFHFFDSFFFLKLSYQIDTNTYNFIDFASYFDKSHFQSPKIVAQQSVMIFVVNNEEDDFVLIVVDIYTQQFIVYDPIQGRQKETFLLHVKKIKRFLTDYFQCFPPKKLEELQQSQIEQQQDIEDLMSFKSASMNSHQQDELLIELQLDRVDQWLFTSGSCFKINDQYFQQHGSGIFIVWYLDQLSQCLMPQRSQNFQNEEIQDLYSRLSVELLTSQLLSYI</sequence>
<feature type="transmembrane region" description="Helical" evidence="2">
    <location>
        <begin position="343"/>
        <end position="363"/>
    </location>
</feature>
<protein>
    <recommendedName>
        <fullName evidence="5">Transmembrane protein</fullName>
    </recommendedName>
</protein>